<evidence type="ECO:0000313" key="5">
    <source>
        <dbReference type="Proteomes" id="UP000000852"/>
    </source>
</evidence>
<dbReference type="GO" id="GO:0016989">
    <property type="term" value="F:sigma factor antagonist activity"/>
    <property type="evidence" value="ECO:0007669"/>
    <property type="project" value="TreeGrafter"/>
</dbReference>
<accession>C6XWB8</accession>
<dbReference type="InterPro" id="IPR012373">
    <property type="entry name" value="Ferrdict_sens_TM"/>
</dbReference>
<feature type="domain" description="FecR protein" evidence="2">
    <location>
        <begin position="58"/>
        <end position="155"/>
    </location>
</feature>
<dbReference type="InterPro" id="IPR006860">
    <property type="entry name" value="FecR"/>
</dbReference>
<feature type="region of interest" description="Disordered" evidence="1">
    <location>
        <begin position="41"/>
        <end position="60"/>
    </location>
</feature>
<feature type="domain" description="Protein FecR C-terminal" evidence="3">
    <location>
        <begin position="204"/>
        <end position="271"/>
    </location>
</feature>
<dbReference type="Pfam" id="PF16344">
    <property type="entry name" value="FecR_C"/>
    <property type="match status" value="1"/>
</dbReference>
<dbReference type="HOGENOM" id="CLU_050192_1_0_10"/>
<dbReference type="InterPro" id="IPR032508">
    <property type="entry name" value="FecR_C"/>
</dbReference>
<gene>
    <name evidence="4" type="ordered locus">Phep_1990</name>
</gene>
<dbReference type="Proteomes" id="UP000000852">
    <property type="component" value="Chromosome"/>
</dbReference>
<evidence type="ECO:0000313" key="4">
    <source>
        <dbReference type="EMBL" id="ACU04197.1"/>
    </source>
</evidence>
<keyword evidence="5" id="KW-1185">Reference proteome</keyword>
<proteinExistence type="predicted"/>
<sequence length="273" mass="29956">MVKPFLSDVKTGVIVDASKLTYNDNTPVISNEERNLLNSTDKRSLPYGRDDGAGRSLTLTTPRGGTYQVRLPDGSKVWLNAASSLTYTAPLNERGGIRKVELSGEAYFEVFRNKNQPFVVTAKNLTTTVLGTHFNISAYDDENSTRATLLEGSVKVAAPGLSGKEAEAGSVIIKPNQQAFVTGSTGISVKEVDAEQAVAWKNGKFRFRETPLQEVMKQLARWYDVEVVYPDGIPDKKFTGGINRNVNVSEALGLFKFSGLKFTIENKKIIVKK</sequence>
<feature type="compositionally biased region" description="Basic and acidic residues" evidence="1">
    <location>
        <begin position="41"/>
        <end position="53"/>
    </location>
</feature>
<dbReference type="Gene3D" id="3.55.50.30">
    <property type="match status" value="1"/>
</dbReference>
<evidence type="ECO:0000259" key="2">
    <source>
        <dbReference type="Pfam" id="PF04773"/>
    </source>
</evidence>
<dbReference type="STRING" id="485917.Phep_1990"/>
<evidence type="ECO:0000256" key="1">
    <source>
        <dbReference type="SAM" id="MobiDB-lite"/>
    </source>
</evidence>
<evidence type="ECO:0000259" key="3">
    <source>
        <dbReference type="Pfam" id="PF16344"/>
    </source>
</evidence>
<organism evidence="4 5">
    <name type="scientific">Pedobacter heparinus (strain ATCC 13125 / DSM 2366 / CIP 104194 / JCM 7457 / NBRC 12017 / NCIMB 9290 / NRRL B-14731 / HIM 762-3)</name>
    <dbReference type="NCBI Taxonomy" id="485917"/>
    <lineage>
        <taxon>Bacteria</taxon>
        <taxon>Pseudomonadati</taxon>
        <taxon>Bacteroidota</taxon>
        <taxon>Sphingobacteriia</taxon>
        <taxon>Sphingobacteriales</taxon>
        <taxon>Sphingobacteriaceae</taxon>
        <taxon>Pedobacter</taxon>
    </lineage>
</organism>
<dbReference type="AlphaFoldDB" id="C6XWB8"/>
<dbReference type="Gene3D" id="2.60.120.1440">
    <property type="match status" value="1"/>
</dbReference>
<reference evidence="4 5" key="1">
    <citation type="journal article" date="2009" name="Stand. Genomic Sci.">
        <title>Complete genome sequence of Pedobacter heparinus type strain (HIM 762-3).</title>
        <authorList>
            <person name="Han C."/>
            <person name="Spring S."/>
            <person name="Lapidus A."/>
            <person name="Del Rio T.G."/>
            <person name="Tice H."/>
            <person name="Copeland A."/>
            <person name="Cheng J.F."/>
            <person name="Lucas S."/>
            <person name="Chen F."/>
            <person name="Nolan M."/>
            <person name="Bruce D."/>
            <person name="Goodwin L."/>
            <person name="Pitluck S."/>
            <person name="Ivanova N."/>
            <person name="Mavromatis K."/>
            <person name="Mikhailova N."/>
            <person name="Pati A."/>
            <person name="Chen A."/>
            <person name="Palaniappan K."/>
            <person name="Land M."/>
            <person name="Hauser L."/>
            <person name="Chang Y.J."/>
            <person name="Jeffries C.C."/>
            <person name="Saunders E."/>
            <person name="Chertkov O."/>
            <person name="Brettin T."/>
            <person name="Goker M."/>
            <person name="Rohde M."/>
            <person name="Bristow J."/>
            <person name="Eisen J.A."/>
            <person name="Markowitz V."/>
            <person name="Hugenholtz P."/>
            <person name="Kyrpides N.C."/>
            <person name="Klenk H.P."/>
            <person name="Detter J.C."/>
        </authorList>
    </citation>
    <scope>NUCLEOTIDE SEQUENCE [LARGE SCALE GENOMIC DNA]</scope>
    <source>
        <strain evidence="5">ATCC 13125 / DSM 2366 / CIP 104194 / JCM 7457 / NBRC 12017 / NCIMB 9290 / NRRL B-14731 / HIM 762-3</strain>
    </source>
</reference>
<protein>
    <submittedName>
        <fullName evidence="4">FecR protein</fullName>
    </submittedName>
</protein>
<dbReference type="eggNOG" id="COG3712">
    <property type="taxonomic scope" value="Bacteria"/>
</dbReference>
<dbReference type="EMBL" id="CP001681">
    <property type="protein sequence ID" value="ACU04197.1"/>
    <property type="molecule type" value="Genomic_DNA"/>
</dbReference>
<dbReference type="PANTHER" id="PTHR30273:SF2">
    <property type="entry name" value="PROTEIN FECR"/>
    <property type="match status" value="1"/>
</dbReference>
<dbReference type="Pfam" id="PF04773">
    <property type="entry name" value="FecR"/>
    <property type="match status" value="1"/>
</dbReference>
<dbReference type="PANTHER" id="PTHR30273">
    <property type="entry name" value="PERIPLASMIC SIGNAL SENSOR AND SIGMA FACTOR ACTIVATOR FECR-RELATED"/>
    <property type="match status" value="1"/>
</dbReference>
<dbReference type="RefSeq" id="WP_015807811.1">
    <property type="nucleotide sequence ID" value="NC_013061.1"/>
</dbReference>
<dbReference type="KEGG" id="phe:Phep_1990"/>
<name>C6XWB8_PEDHD</name>